<feature type="compositionally biased region" description="Basic residues" evidence="1">
    <location>
        <begin position="82"/>
        <end position="91"/>
    </location>
</feature>
<proteinExistence type="predicted"/>
<reference evidence="3" key="2">
    <citation type="submission" date="2020-05" db="UniProtKB">
        <authorList>
            <consortium name="EnsemblMetazoa"/>
        </authorList>
    </citation>
    <scope>IDENTIFICATION</scope>
</reference>
<dbReference type="VEuPathDB" id="VectorBase:ASIC002252"/>
<reference evidence="2 4" key="1">
    <citation type="journal article" date="2014" name="BMC Genomics">
        <title>Genome sequence of Anopheles sinensis provides insight into genetics basis of mosquito competence for malaria parasites.</title>
        <authorList>
            <person name="Zhou D."/>
            <person name="Zhang D."/>
            <person name="Ding G."/>
            <person name="Shi L."/>
            <person name="Hou Q."/>
            <person name="Ye Y."/>
            <person name="Xu Y."/>
            <person name="Zhou H."/>
            <person name="Xiong C."/>
            <person name="Li S."/>
            <person name="Yu J."/>
            <person name="Hong S."/>
            <person name="Yu X."/>
            <person name="Zou P."/>
            <person name="Chen C."/>
            <person name="Chang X."/>
            <person name="Wang W."/>
            <person name="Lv Y."/>
            <person name="Sun Y."/>
            <person name="Ma L."/>
            <person name="Shen B."/>
            <person name="Zhu C."/>
        </authorList>
    </citation>
    <scope>NUCLEOTIDE SEQUENCE [LARGE SCALE GENOMIC DNA]</scope>
</reference>
<dbReference type="EMBL" id="ATLV01009872">
    <property type="status" value="NOT_ANNOTATED_CDS"/>
    <property type="molecule type" value="Genomic_DNA"/>
</dbReference>
<evidence type="ECO:0000313" key="3">
    <source>
        <dbReference type="EnsemblMetazoa" id="ASIC002252-PA"/>
    </source>
</evidence>
<dbReference type="Proteomes" id="UP000030765">
    <property type="component" value="Unassembled WGS sequence"/>
</dbReference>
<evidence type="ECO:0000313" key="2">
    <source>
        <dbReference type="EMBL" id="KFB35482.1"/>
    </source>
</evidence>
<dbReference type="EnsemblMetazoa" id="ASIC002252-RA">
    <property type="protein sequence ID" value="ASIC002252-PA"/>
    <property type="gene ID" value="ASIC002252"/>
</dbReference>
<evidence type="ECO:0000256" key="1">
    <source>
        <dbReference type="SAM" id="MobiDB-lite"/>
    </source>
</evidence>
<feature type="region of interest" description="Disordered" evidence="1">
    <location>
        <begin position="56"/>
        <end position="91"/>
    </location>
</feature>
<gene>
    <name evidence="2" type="ORF">ZHAS_00002252</name>
</gene>
<dbReference type="EMBL" id="KE524552">
    <property type="protein sequence ID" value="KFB35482.1"/>
    <property type="molecule type" value="Genomic_DNA"/>
</dbReference>
<feature type="compositionally biased region" description="Basic and acidic residues" evidence="1">
    <location>
        <begin position="70"/>
        <end position="80"/>
    </location>
</feature>
<feature type="compositionally biased region" description="Polar residues" evidence="1">
    <location>
        <begin position="59"/>
        <end position="68"/>
    </location>
</feature>
<sequence length="91" mass="10430">MSTTERPSNIEAGRTTAAEYLVDQGVPNSNADKSLLRFFAIEHVHVHLSERVRCREETSASTRLSSVARSYEKKAKEPPRLQRARRRKAEY</sequence>
<organism evidence="2">
    <name type="scientific">Anopheles sinensis</name>
    <name type="common">Mosquito</name>
    <dbReference type="NCBI Taxonomy" id="74873"/>
    <lineage>
        <taxon>Eukaryota</taxon>
        <taxon>Metazoa</taxon>
        <taxon>Ecdysozoa</taxon>
        <taxon>Arthropoda</taxon>
        <taxon>Hexapoda</taxon>
        <taxon>Insecta</taxon>
        <taxon>Pterygota</taxon>
        <taxon>Neoptera</taxon>
        <taxon>Endopterygota</taxon>
        <taxon>Diptera</taxon>
        <taxon>Nematocera</taxon>
        <taxon>Culicoidea</taxon>
        <taxon>Culicidae</taxon>
        <taxon>Anophelinae</taxon>
        <taxon>Anopheles</taxon>
    </lineage>
</organism>
<keyword evidence="4" id="KW-1185">Reference proteome</keyword>
<name>A0A084VBY8_ANOSI</name>
<evidence type="ECO:0000313" key="4">
    <source>
        <dbReference type="Proteomes" id="UP000030765"/>
    </source>
</evidence>
<accession>A0A084VBY8</accession>
<protein>
    <submittedName>
        <fullName evidence="2">AGAP009589-PA-like protein</fullName>
    </submittedName>
</protein>
<dbReference type="AlphaFoldDB" id="A0A084VBY8"/>